<dbReference type="RefSeq" id="WP_255865750.1">
    <property type="nucleotide sequence ID" value="NZ_CP104263.1"/>
</dbReference>
<sequence length="113" mass="12027">MRPSQEALDLLYAIGDELQDGPLTVGTMFRSPGLRTGSKIVAFLGSGDYLIVKLPKARAQELIAAGAAGPVTMGKRTMREWVEVPAAADPGATALQWTALTREALEYVRSLPG</sequence>
<organism evidence="1 2">
    <name type="scientific">Arthrobacter jinronghuae</name>
    <dbReference type="NCBI Taxonomy" id="2964609"/>
    <lineage>
        <taxon>Bacteria</taxon>
        <taxon>Bacillati</taxon>
        <taxon>Actinomycetota</taxon>
        <taxon>Actinomycetes</taxon>
        <taxon>Micrococcales</taxon>
        <taxon>Micrococcaceae</taxon>
        <taxon>Arthrobacter</taxon>
    </lineage>
</organism>
<keyword evidence="2" id="KW-1185">Reference proteome</keyword>
<accession>A0ABT1NRR7</accession>
<dbReference type="Proteomes" id="UP001206924">
    <property type="component" value="Unassembled WGS sequence"/>
</dbReference>
<comment type="caution">
    <text evidence="1">The sequence shown here is derived from an EMBL/GenBank/DDBJ whole genome shotgun (WGS) entry which is preliminary data.</text>
</comment>
<dbReference type="EMBL" id="JANFLP010000010">
    <property type="protein sequence ID" value="MCQ1950421.1"/>
    <property type="molecule type" value="Genomic_DNA"/>
</dbReference>
<evidence type="ECO:0000313" key="2">
    <source>
        <dbReference type="Proteomes" id="UP001206924"/>
    </source>
</evidence>
<evidence type="ECO:0000313" key="1">
    <source>
        <dbReference type="EMBL" id="MCQ1950421.1"/>
    </source>
</evidence>
<evidence type="ECO:0008006" key="3">
    <source>
        <dbReference type="Google" id="ProtNLM"/>
    </source>
</evidence>
<dbReference type="SUPFAM" id="SSF159894">
    <property type="entry name" value="YgaC/TfoX-N like"/>
    <property type="match status" value="1"/>
</dbReference>
<gene>
    <name evidence="1" type="ORF">NNX28_10805</name>
</gene>
<protein>
    <recommendedName>
        <fullName evidence="3">TfoX N-terminal domain-containing protein</fullName>
    </recommendedName>
</protein>
<proteinExistence type="predicted"/>
<reference evidence="1 2" key="1">
    <citation type="submission" date="2022-07" db="EMBL/GenBank/DDBJ databases">
        <title>Novel species in genus Arthrobacter.</title>
        <authorList>
            <person name="Liu Y."/>
        </authorList>
    </citation>
    <scope>NUCLEOTIDE SEQUENCE [LARGE SCALE GENOMIC DNA]</scope>
    <source>
        <strain evidence="2">zg-Y859</strain>
    </source>
</reference>
<name>A0ABT1NRR7_9MICC</name>